<dbReference type="HOGENOM" id="CLU_066192_49_2_9"/>
<feature type="domain" description="HTH cro/C1-type" evidence="1">
    <location>
        <begin position="6"/>
        <end position="60"/>
    </location>
</feature>
<dbReference type="GO" id="GO:0003677">
    <property type="term" value="F:DNA binding"/>
    <property type="evidence" value="ECO:0007669"/>
    <property type="project" value="InterPro"/>
</dbReference>
<accession>A0A0H2UV25</accession>
<dbReference type="KEGG" id="spg:SpyM3_0971"/>
<evidence type="ECO:0000313" key="2">
    <source>
        <dbReference type="EMBL" id="AAM79578.1"/>
    </source>
</evidence>
<dbReference type="Proteomes" id="UP000000564">
    <property type="component" value="Chromosome"/>
</dbReference>
<organism evidence="2 3">
    <name type="scientific">Streptococcus pyogenes serotype M3 (strain ATCC BAA-595 / MGAS315)</name>
    <dbReference type="NCBI Taxonomy" id="198466"/>
    <lineage>
        <taxon>Bacteria</taxon>
        <taxon>Bacillati</taxon>
        <taxon>Bacillota</taxon>
        <taxon>Bacilli</taxon>
        <taxon>Lactobacillales</taxon>
        <taxon>Streptococcaceae</taxon>
        <taxon>Streptococcus</taxon>
    </lineage>
</organism>
<gene>
    <name evidence="2" type="ordered locus">SpyM3_0971</name>
</gene>
<dbReference type="CDD" id="cd00093">
    <property type="entry name" value="HTH_XRE"/>
    <property type="match status" value="1"/>
</dbReference>
<evidence type="ECO:0000259" key="1">
    <source>
        <dbReference type="PROSITE" id="PS50943"/>
    </source>
</evidence>
<name>A0A0H2UV25_STRP3</name>
<dbReference type="PROSITE" id="PS50943">
    <property type="entry name" value="HTH_CROC1"/>
    <property type="match status" value="1"/>
</dbReference>
<protein>
    <recommendedName>
        <fullName evidence="1">HTH cro/C1-type domain-containing protein</fullName>
    </recommendedName>
</protein>
<dbReference type="SUPFAM" id="SSF47413">
    <property type="entry name" value="lambda repressor-like DNA-binding domains"/>
    <property type="match status" value="1"/>
</dbReference>
<reference evidence="2 3" key="1">
    <citation type="journal article" date="2002" name="Proc. Natl. Acad. Sci. U.S.A.">
        <title>Genome sequence of a serotype M3 strain of group A Streptococcus: phage-encoded toxins, the high-virulence phenotype, and clone emergence.</title>
        <authorList>
            <person name="Beres S.B."/>
            <person name="Sylva G.L."/>
            <person name="Barbian K.D."/>
            <person name="Lei B."/>
            <person name="Hoff J.S."/>
            <person name="Mammarella N.D."/>
            <person name="Liu M.Y."/>
            <person name="Smoot J.C."/>
            <person name="Porcella S.F."/>
            <person name="Parkins L.D."/>
            <person name="Campbell D.S."/>
            <person name="Smith T.M."/>
            <person name="McCormick J.K."/>
            <person name="Leung D.Y."/>
            <person name="Schlievert P.M."/>
            <person name="Musser J.M."/>
        </authorList>
    </citation>
    <scope>NUCLEOTIDE SEQUENCE [LARGE SCALE GENOMIC DNA]</scope>
    <source>
        <strain evidence="3">ATCC BAA-595 / MGAS315</strain>
    </source>
</reference>
<dbReference type="RefSeq" id="WP_011054588.1">
    <property type="nucleotide sequence ID" value="NC_004070.1"/>
</dbReference>
<proteinExistence type="predicted"/>
<dbReference type="EMBL" id="AE014074">
    <property type="protein sequence ID" value="AAM79578.1"/>
    <property type="molecule type" value="Genomic_DNA"/>
</dbReference>
<sequence length="79" mass="9253">MTKMTLRALRVNYSLSAKEVAQELGIHQQTLLKYEIDSTNIPFSLLNELANYYNIDVNNIFLGKKFVLKQMFKNNRLQN</sequence>
<dbReference type="Pfam" id="PF01381">
    <property type="entry name" value="HTH_3"/>
    <property type="match status" value="1"/>
</dbReference>
<dbReference type="InterPro" id="IPR001387">
    <property type="entry name" value="Cro/C1-type_HTH"/>
</dbReference>
<evidence type="ECO:0000313" key="3">
    <source>
        <dbReference type="Proteomes" id="UP000000564"/>
    </source>
</evidence>
<dbReference type="SMART" id="SM00530">
    <property type="entry name" value="HTH_XRE"/>
    <property type="match status" value="1"/>
</dbReference>
<dbReference type="InterPro" id="IPR010982">
    <property type="entry name" value="Lambda_DNA-bd_dom_sf"/>
</dbReference>
<dbReference type="Gene3D" id="1.10.260.40">
    <property type="entry name" value="lambda repressor-like DNA-binding domains"/>
    <property type="match status" value="1"/>
</dbReference>
<dbReference type="AlphaFoldDB" id="A0A0H2UV25"/>